<dbReference type="Proteomes" id="UP000011866">
    <property type="component" value="Chromosome"/>
</dbReference>
<dbReference type="EMBL" id="HF680312">
    <property type="protein sequence ID" value="CCU73936.1"/>
    <property type="molecule type" value="Genomic_DNA"/>
</dbReference>
<dbReference type="AlphaFoldDB" id="M5E9F9"/>
<protein>
    <submittedName>
        <fullName evidence="1">Uncharacterized protein</fullName>
    </submittedName>
</protein>
<proteinExistence type="predicted"/>
<dbReference type="HOGENOM" id="CLU_2884440_0_0_6"/>
<reference evidence="1 2" key="1">
    <citation type="journal article" date="2013" name="Genome Announc.">
        <title>Genome Sequence of Thalassolituus oleivorans MIL-1 (DSM 14913T).</title>
        <authorList>
            <person name="Golyshin P.N."/>
            <person name="Werner J."/>
            <person name="Chernikova T.N."/>
            <person name="Tran H."/>
            <person name="Ferrer M."/>
            <person name="Yakimov M.M."/>
            <person name="Teeling H."/>
            <person name="Golyshina O.V."/>
        </authorList>
    </citation>
    <scope>NUCLEOTIDE SEQUENCE [LARGE SCALE GENOMIC DNA]</scope>
    <source>
        <strain evidence="1 2">MIL-1</strain>
    </source>
</reference>
<keyword evidence="2" id="KW-1185">Reference proteome</keyword>
<name>M5E9F9_9GAMM</name>
<accession>M5E9F9</accession>
<gene>
    <name evidence="1" type="ORF">TOL_3551</name>
</gene>
<evidence type="ECO:0000313" key="2">
    <source>
        <dbReference type="Proteomes" id="UP000011866"/>
    </source>
</evidence>
<dbReference type="KEGG" id="tol:TOL_3551"/>
<evidence type="ECO:0000313" key="1">
    <source>
        <dbReference type="EMBL" id="CCU73936.1"/>
    </source>
</evidence>
<sequence length="63" mass="6810">MGLGEGLMASAVKIATAVGMLCTEKVHADLFVVTNNRYFPIVDIVVAEDLVQFAIYSQLVYAC</sequence>
<organism evidence="1 2">
    <name type="scientific">Thalassolituus oleivorans MIL-1</name>
    <dbReference type="NCBI Taxonomy" id="1298593"/>
    <lineage>
        <taxon>Bacteria</taxon>
        <taxon>Pseudomonadati</taxon>
        <taxon>Pseudomonadota</taxon>
        <taxon>Gammaproteobacteria</taxon>
        <taxon>Oceanospirillales</taxon>
        <taxon>Oceanospirillaceae</taxon>
        <taxon>Thalassolituus</taxon>
    </lineage>
</organism>